<dbReference type="AlphaFoldDB" id="A0A1C6TXP6"/>
<dbReference type="EMBL" id="FMHZ01000002">
    <property type="protein sequence ID" value="SCL46517.1"/>
    <property type="molecule type" value="Genomic_DNA"/>
</dbReference>
<evidence type="ECO:0000256" key="1">
    <source>
        <dbReference type="SAM" id="SignalP"/>
    </source>
</evidence>
<dbReference type="Gene3D" id="3.40.50.1110">
    <property type="entry name" value="SGNH hydrolase"/>
    <property type="match status" value="1"/>
</dbReference>
<dbReference type="Pfam" id="PF13472">
    <property type="entry name" value="Lipase_GDSL_2"/>
    <property type="match status" value="1"/>
</dbReference>
<keyword evidence="1" id="KW-0732">Signal</keyword>
<dbReference type="Proteomes" id="UP000199001">
    <property type="component" value="Unassembled WGS sequence"/>
</dbReference>
<reference evidence="4" key="1">
    <citation type="submission" date="2016-06" db="EMBL/GenBank/DDBJ databases">
        <authorList>
            <person name="Varghese N."/>
            <person name="Submissions Spin"/>
        </authorList>
    </citation>
    <scope>NUCLEOTIDE SEQUENCE [LARGE SCALE GENOMIC DNA]</scope>
    <source>
        <strain evidence="4">DSM 43903</strain>
    </source>
</reference>
<protein>
    <submittedName>
        <fullName evidence="3">Lysophospholipase L1</fullName>
    </submittedName>
</protein>
<keyword evidence="4" id="KW-1185">Reference proteome</keyword>
<accession>A0A1C6TXP6</accession>
<dbReference type="InterPro" id="IPR006311">
    <property type="entry name" value="TAT_signal"/>
</dbReference>
<dbReference type="InterPro" id="IPR013830">
    <property type="entry name" value="SGNH_hydro"/>
</dbReference>
<organism evidence="3 4">
    <name type="scientific">Micromonospora citrea</name>
    <dbReference type="NCBI Taxonomy" id="47855"/>
    <lineage>
        <taxon>Bacteria</taxon>
        <taxon>Bacillati</taxon>
        <taxon>Actinomycetota</taxon>
        <taxon>Actinomycetes</taxon>
        <taxon>Micromonosporales</taxon>
        <taxon>Micromonosporaceae</taxon>
        <taxon>Micromonospora</taxon>
    </lineage>
</organism>
<dbReference type="SUPFAM" id="SSF52266">
    <property type="entry name" value="SGNH hydrolase"/>
    <property type="match status" value="1"/>
</dbReference>
<dbReference type="OrthoDB" id="1828825at2"/>
<name>A0A1C6TXP6_9ACTN</name>
<feature type="domain" description="SGNH hydrolase-type esterase" evidence="2">
    <location>
        <begin position="222"/>
        <end position="413"/>
    </location>
</feature>
<evidence type="ECO:0000313" key="3">
    <source>
        <dbReference type="EMBL" id="SCL46517.1"/>
    </source>
</evidence>
<dbReference type="STRING" id="47855.GA0070606_1001"/>
<gene>
    <name evidence="3" type="ORF">GA0070606_1001</name>
</gene>
<dbReference type="InterPro" id="IPR053140">
    <property type="entry name" value="GDSL_Rv0518-like"/>
</dbReference>
<dbReference type="PANTHER" id="PTHR43784">
    <property type="entry name" value="GDSL-LIKE LIPASE/ACYLHYDROLASE, PUTATIVE (AFU_ORTHOLOGUE AFUA_2G00820)-RELATED"/>
    <property type="match status" value="1"/>
</dbReference>
<sequence>MHSRRGRLAVAVALLAVGLTTALPAAPATAVPHGDARGGWSAGWASAPQHPVPGNEWDGPNWSTEGFRNQSVRQVVRLSVGGSRLRIRLSNRYGTGPLRVSGATIGRTTAGAAVRPGTVRRLTFGRSAGVTIPAGRDVATDVVFLRTRPLERLTVTLYLAGSTGPATFHENGLTTTYRAAGDHRYDRDGRAFAGEVSDSWYYLTGVDVAGGPRPGRGTVVTLGDSITDGYGSTSGADNRYPDQLAERLAAAGVPMGVANVGINGNKLLTDSTCYGESMLTRFRRDVLDQPGVRTVIVAAGINDLGTSELPDFGCGPSPKVDEHHLVAGYRALIHIARARGITVVGTTLSPVAGSVYGRAEESRVAVNHWIRSSGEFDAVADVDRALADPEGPGLRPAYDCGDRLHPNDAGAQAIADAIELRHL</sequence>
<dbReference type="InterPro" id="IPR036514">
    <property type="entry name" value="SGNH_hydro_sf"/>
</dbReference>
<proteinExistence type="predicted"/>
<evidence type="ECO:0000259" key="2">
    <source>
        <dbReference type="Pfam" id="PF13472"/>
    </source>
</evidence>
<feature type="signal peptide" evidence="1">
    <location>
        <begin position="1"/>
        <end position="30"/>
    </location>
</feature>
<dbReference type="PROSITE" id="PS51318">
    <property type="entry name" value="TAT"/>
    <property type="match status" value="1"/>
</dbReference>
<dbReference type="CDD" id="cd01830">
    <property type="entry name" value="XynE_like"/>
    <property type="match status" value="1"/>
</dbReference>
<feature type="chain" id="PRO_5008747179" evidence="1">
    <location>
        <begin position="31"/>
        <end position="423"/>
    </location>
</feature>
<evidence type="ECO:0000313" key="4">
    <source>
        <dbReference type="Proteomes" id="UP000199001"/>
    </source>
</evidence>
<dbReference type="RefSeq" id="WP_091095476.1">
    <property type="nucleotide sequence ID" value="NZ_FMHZ01000002.1"/>
</dbReference>
<dbReference type="PANTHER" id="PTHR43784:SF2">
    <property type="entry name" value="GDSL-LIKE LIPASE_ACYLHYDROLASE, PUTATIVE (AFU_ORTHOLOGUE AFUA_2G00820)-RELATED"/>
    <property type="match status" value="1"/>
</dbReference>